<comment type="caution">
    <text evidence="1">The sequence shown here is derived from an EMBL/GenBank/DDBJ whole genome shotgun (WGS) entry which is preliminary data.</text>
</comment>
<gene>
    <name evidence="1" type="ORF">BCR32DRAFT_280694</name>
</gene>
<reference evidence="1 2" key="1">
    <citation type="submission" date="2016-08" db="EMBL/GenBank/DDBJ databases">
        <title>A Parts List for Fungal Cellulosomes Revealed by Comparative Genomics.</title>
        <authorList>
            <consortium name="DOE Joint Genome Institute"/>
            <person name="Haitjema C.H."/>
            <person name="Gilmore S.P."/>
            <person name="Henske J.K."/>
            <person name="Solomon K.V."/>
            <person name="De Groot R."/>
            <person name="Kuo A."/>
            <person name="Mondo S.J."/>
            <person name="Salamov A.A."/>
            <person name="Labutti K."/>
            <person name="Zhao Z."/>
            <person name="Chiniquy J."/>
            <person name="Barry K."/>
            <person name="Brewer H.M."/>
            <person name="Purvine S.O."/>
            <person name="Wright A.T."/>
            <person name="Boxma B."/>
            <person name="Van Alen T."/>
            <person name="Hackstein J.H."/>
            <person name="Baker S.E."/>
            <person name="Grigoriev I.V."/>
            <person name="O'Malley M.A."/>
        </authorList>
    </citation>
    <scope>NUCLEOTIDE SEQUENCE [LARGE SCALE GENOMIC DNA]</scope>
    <source>
        <strain evidence="1 2">S4</strain>
    </source>
</reference>
<evidence type="ECO:0000313" key="2">
    <source>
        <dbReference type="Proteomes" id="UP000193944"/>
    </source>
</evidence>
<protein>
    <submittedName>
        <fullName evidence="1">Uncharacterized protein</fullName>
    </submittedName>
</protein>
<proteinExistence type="predicted"/>
<organism evidence="1 2">
    <name type="scientific">Anaeromyces robustus</name>
    <dbReference type="NCBI Taxonomy" id="1754192"/>
    <lineage>
        <taxon>Eukaryota</taxon>
        <taxon>Fungi</taxon>
        <taxon>Fungi incertae sedis</taxon>
        <taxon>Chytridiomycota</taxon>
        <taxon>Chytridiomycota incertae sedis</taxon>
        <taxon>Neocallimastigomycetes</taxon>
        <taxon>Neocallimastigales</taxon>
        <taxon>Neocallimastigaceae</taxon>
        <taxon>Anaeromyces</taxon>
    </lineage>
</organism>
<evidence type="ECO:0000313" key="1">
    <source>
        <dbReference type="EMBL" id="ORX80228.1"/>
    </source>
</evidence>
<dbReference type="EMBL" id="MCFG01000151">
    <property type="protein sequence ID" value="ORX80228.1"/>
    <property type="molecule type" value="Genomic_DNA"/>
</dbReference>
<keyword evidence="2" id="KW-1185">Reference proteome</keyword>
<dbReference type="AlphaFoldDB" id="A0A1Y1X3L7"/>
<dbReference type="Proteomes" id="UP000193944">
    <property type="component" value="Unassembled WGS sequence"/>
</dbReference>
<sequence>MKCNSTLIGTGDDCIFYKCTSDFQCLTNKYIDGLCPFEFCNNVYSYSFIFGKYSYTHCGKVTEII</sequence>
<name>A0A1Y1X3L7_9FUNG</name>
<accession>A0A1Y1X3L7</accession>
<reference evidence="1 2" key="2">
    <citation type="submission" date="2016-08" db="EMBL/GenBank/DDBJ databases">
        <title>Pervasive Adenine N6-methylation of Active Genes in Fungi.</title>
        <authorList>
            <consortium name="DOE Joint Genome Institute"/>
            <person name="Mondo S.J."/>
            <person name="Dannebaum R.O."/>
            <person name="Kuo R.C."/>
            <person name="Labutti K."/>
            <person name="Haridas S."/>
            <person name="Kuo A."/>
            <person name="Salamov A."/>
            <person name="Ahrendt S.R."/>
            <person name="Lipzen A."/>
            <person name="Sullivan W."/>
            <person name="Andreopoulos W.B."/>
            <person name="Clum A."/>
            <person name="Lindquist E."/>
            <person name="Daum C."/>
            <person name="Ramamoorthy G.K."/>
            <person name="Gryganskyi A."/>
            <person name="Culley D."/>
            <person name="Magnuson J.K."/>
            <person name="James T.Y."/>
            <person name="O'Malley M.A."/>
            <person name="Stajich J.E."/>
            <person name="Spatafora J.W."/>
            <person name="Visel A."/>
            <person name="Grigoriev I.V."/>
        </authorList>
    </citation>
    <scope>NUCLEOTIDE SEQUENCE [LARGE SCALE GENOMIC DNA]</scope>
    <source>
        <strain evidence="1 2">S4</strain>
    </source>
</reference>